<dbReference type="PANTHER" id="PTHR11014:SF63">
    <property type="entry name" value="METALLOPEPTIDASE, PUTATIVE (AFU_ORTHOLOGUE AFUA_6G09600)-RELATED"/>
    <property type="match status" value="1"/>
</dbReference>
<dbReference type="GO" id="GO:0016787">
    <property type="term" value="F:hydrolase activity"/>
    <property type="evidence" value="ECO:0007669"/>
    <property type="project" value="InterPro"/>
</dbReference>
<gene>
    <name evidence="2" type="ORF">IFR04_010475</name>
</gene>
<dbReference type="SUPFAM" id="SSF55031">
    <property type="entry name" value="Bacterial exopeptidase dimerisation domain"/>
    <property type="match status" value="1"/>
</dbReference>
<dbReference type="Gene3D" id="3.30.70.360">
    <property type="match status" value="1"/>
</dbReference>
<dbReference type="Pfam" id="PF07687">
    <property type="entry name" value="M20_dimer"/>
    <property type="match status" value="1"/>
</dbReference>
<evidence type="ECO:0000313" key="2">
    <source>
        <dbReference type="EMBL" id="KAG4416366.1"/>
    </source>
</evidence>
<feature type="non-terminal residue" evidence="2">
    <location>
        <position position="1"/>
    </location>
</feature>
<dbReference type="EMBL" id="JAFJYH010000188">
    <property type="protein sequence ID" value="KAG4416366.1"/>
    <property type="molecule type" value="Genomic_DNA"/>
</dbReference>
<name>A0A8H7W3J0_9HELO</name>
<sequence>AEGEGGHGCPVPDVVLGQHVMPFASGEVGTRVGSFASAADSFKVEVFGRGGHAIRLQTVVSREVDPREAAVVTVGSIQAGQTENIIASSALLKLNIRTVTPQTRTRVLSAIKRIVSAECTASGSPQPPSWQPTSSFPFTINDTKTTETVQKSFDTYFGAKHNAECNPLGGSEDFAILATEAPNPKAEGGKGVPYCYWVFGGVDPETWKEKEREDKLDEVPINHSAYFAPVVQPTLRTGVDALVLGALAFLGR</sequence>
<dbReference type="Gene3D" id="3.40.630.10">
    <property type="entry name" value="Zn peptidases"/>
    <property type="match status" value="1"/>
</dbReference>
<dbReference type="InterPro" id="IPR017439">
    <property type="entry name" value="Amidohydrolase"/>
</dbReference>
<accession>A0A8H7W3J0</accession>
<dbReference type="InterPro" id="IPR011650">
    <property type="entry name" value="Peptidase_M20_dimer"/>
</dbReference>
<proteinExistence type="predicted"/>
<feature type="domain" description="Peptidase M20 dimerisation" evidence="1">
    <location>
        <begin position="72"/>
        <end position="118"/>
    </location>
</feature>
<dbReference type="PANTHER" id="PTHR11014">
    <property type="entry name" value="PEPTIDASE M20 FAMILY MEMBER"/>
    <property type="match status" value="1"/>
</dbReference>
<dbReference type="Proteomes" id="UP000664132">
    <property type="component" value="Unassembled WGS sequence"/>
</dbReference>
<dbReference type="SUPFAM" id="SSF53187">
    <property type="entry name" value="Zn-dependent exopeptidases"/>
    <property type="match status" value="1"/>
</dbReference>
<keyword evidence="3" id="KW-1185">Reference proteome</keyword>
<reference evidence="2" key="1">
    <citation type="submission" date="2021-02" db="EMBL/GenBank/DDBJ databases">
        <title>Genome sequence Cadophora malorum strain M34.</title>
        <authorList>
            <person name="Stefanovic E."/>
            <person name="Vu D."/>
            <person name="Scully C."/>
            <person name="Dijksterhuis J."/>
            <person name="Roader J."/>
            <person name="Houbraken J."/>
        </authorList>
    </citation>
    <scope>NUCLEOTIDE SEQUENCE</scope>
    <source>
        <strain evidence="2">M34</strain>
    </source>
</reference>
<comment type="caution">
    <text evidence="2">The sequence shown here is derived from an EMBL/GenBank/DDBJ whole genome shotgun (WGS) entry which is preliminary data.</text>
</comment>
<dbReference type="OrthoDB" id="6119954at2759"/>
<dbReference type="AlphaFoldDB" id="A0A8H7W3J0"/>
<evidence type="ECO:0000259" key="1">
    <source>
        <dbReference type="Pfam" id="PF07687"/>
    </source>
</evidence>
<organism evidence="2 3">
    <name type="scientific">Cadophora malorum</name>
    <dbReference type="NCBI Taxonomy" id="108018"/>
    <lineage>
        <taxon>Eukaryota</taxon>
        <taxon>Fungi</taxon>
        <taxon>Dikarya</taxon>
        <taxon>Ascomycota</taxon>
        <taxon>Pezizomycotina</taxon>
        <taxon>Leotiomycetes</taxon>
        <taxon>Helotiales</taxon>
        <taxon>Ploettnerulaceae</taxon>
        <taxon>Cadophora</taxon>
    </lineage>
</organism>
<dbReference type="InterPro" id="IPR036264">
    <property type="entry name" value="Bact_exopeptidase_dim_dom"/>
</dbReference>
<protein>
    <recommendedName>
        <fullName evidence="1">Peptidase M20 dimerisation domain-containing protein</fullName>
    </recommendedName>
</protein>
<evidence type="ECO:0000313" key="3">
    <source>
        <dbReference type="Proteomes" id="UP000664132"/>
    </source>
</evidence>